<comment type="caution">
    <text evidence="1">The sequence shown here is derived from an EMBL/GenBank/DDBJ whole genome shotgun (WGS) entry which is preliminary data.</text>
</comment>
<evidence type="ECO:0000313" key="2">
    <source>
        <dbReference type="Proteomes" id="UP001054837"/>
    </source>
</evidence>
<evidence type="ECO:0000313" key="1">
    <source>
        <dbReference type="EMBL" id="GIY35774.1"/>
    </source>
</evidence>
<keyword evidence="2" id="KW-1185">Reference proteome</keyword>
<dbReference type="Proteomes" id="UP001054837">
    <property type="component" value="Unassembled WGS sequence"/>
</dbReference>
<proteinExistence type="predicted"/>
<reference evidence="1 2" key="1">
    <citation type="submission" date="2021-06" db="EMBL/GenBank/DDBJ databases">
        <title>Caerostris darwini draft genome.</title>
        <authorList>
            <person name="Kono N."/>
            <person name="Arakawa K."/>
        </authorList>
    </citation>
    <scope>NUCLEOTIDE SEQUENCE [LARGE SCALE GENOMIC DNA]</scope>
</reference>
<dbReference type="EMBL" id="BPLQ01008198">
    <property type="protein sequence ID" value="GIY35774.1"/>
    <property type="molecule type" value="Genomic_DNA"/>
</dbReference>
<protein>
    <submittedName>
        <fullName evidence="1">Uncharacterized protein</fullName>
    </submittedName>
</protein>
<name>A0AAV4SR41_9ARAC</name>
<sequence>MLFPEMSDWGLLTNREEIGETLVWKNSFHPHPLTPCSNSPFAWQQVQLLTAASNQQLVAVTFLLAFNAASLSPLSVRLLELGGVEKGVRGNKQVWEGGVRGRV</sequence>
<gene>
    <name evidence="1" type="ORF">CDAR_27851</name>
</gene>
<accession>A0AAV4SR41</accession>
<dbReference type="AlphaFoldDB" id="A0AAV4SR41"/>
<organism evidence="1 2">
    <name type="scientific">Caerostris darwini</name>
    <dbReference type="NCBI Taxonomy" id="1538125"/>
    <lineage>
        <taxon>Eukaryota</taxon>
        <taxon>Metazoa</taxon>
        <taxon>Ecdysozoa</taxon>
        <taxon>Arthropoda</taxon>
        <taxon>Chelicerata</taxon>
        <taxon>Arachnida</taxon>
        <taxon>Araneae</taxon>
        <taxon>Araneomorphae</taxon>
        <taxon>Entelegynae</taxon>
        <taxon>Araneoidea</taxon>
        <taxon>Araneidae</taxon>
        <taxon>Caerostris</taxon>
    </lineage>
</organism>